<dbReference type="HAMAP" id="MF_00235">
    <property type="entry name" value="Adenylate_kinase_Adk"/>
    <property type="match status" value="1"/>
</dbReference>
<accession>A0A8T2U1P2</accession>
<dbReference type="AlphaFoldDB" id="A0A8T2U1P2"/>
<reference evidence="8" key="1">
    <citation type="submission" date="2021-08" db="EMBL/GenBank/DDBJ databases">
        <title>WGS assembly of Ceratopteris richardii.</title>
        <authorList>
            <person name="Marchant D.B."/>
            <person name="Chen G."/>
            <person name="Jenkins J."/>
            <person name="Shu S."/>
            <person name="Leebens-Mack J."/>
            <person name="Grimwood J."/>
            <person name="Schmutz J."/>
            <person name="Soltis P."/>
            <person name="Soltis D."/>
            <person name="Chen Z.-H."/>
        </authorList>
    </citation>
    <scope>NUCLEOTIDE SEQUENCE</scope>
    <source>
        <strain evidence="8">Whitten #5841</strain>
        <tissue evidence="8">Leaf</tissue>
    </source>
</reference>
<keyword evidence="5" id="KW-0547">Nucleotide-binding</keyword>
<dbReference type="PANTHER" id="PTHR23359">
    <property type="entry name" value="NUCLEOTIDE KINASE"/>
    <property type="match status" value="1"/>
</dbReference>
<protein>
    <recommendedName>
        <fullName evidence="2">adenylate kinase</fullName>
        <ecNumber evidence="2">2.7.4.3</ecNumber>
    </recommendedName>
</protein>
<dbReference type="PROSITE" id="PS00113">
    <property type="entry name" value="ADENYLATE_KINASE"/>
    <property type="match status" value="1"/>
</dbReference>
<keyword evidence="4 7" id="KW-0808">Transferase</keyword>
<dbReference type="Gene3D" id="3.40.50.300">
    <property type="entry name" value="P-loop containing nucleotide triphosphate hydrolases"/>
    <property type="match status" value="1"/>
</dbReference>
<dbReference type="SUPFAM" id="SSF52540">
    <property type="entry name" value="P-loop containing nucleoside triphosphate hydrolases"/>
    <property type="match status" value="1"/>
</dbReference>
<dbReference type="Proteomes" id="UP000825935">
    <property type="component" value="Chromosome 10"/>
</dbReference>
<keyword evidence="3" id="KW-0934">Plastid</keyword>
<evidence type="ECO:0000256" key="5">
    <source>
        <dbReference type="ARBA" id="ARBA00022741"/>
    </source>
</evidence>
<evidence type="ECO:0000256" key="2">
    <source>
        <dbReference type="ARBA" id="ARBA00012955"/>
    </source>
</evidence>
<dbReference type="CDD" id="cd01428">
    <property type="entry name" value="ADK"/>
    <property type="match status" value="1"/>
</dbReference>
<keyword evidence="3" id="KW-0150">Chloroplast</keyword>
<evidence type="ECO:0000313" key="8">
    <source>
        <dbReference type="EMBL" id="KAH7427575.1"/>
    </source>
</evidence>
<gene>
    <name evidence="8" type="ORF">KP509_10G050100</name>
</gene>
<dbReference type="OrthoDB" id="439792at2759"/>
<evidence type="ECO:0000256" key="1">
    <source>
        <dbReference type="ARBA" id="ARBA00007220"/>
    </source>
</evidence>
<dbReference type="OMA" id="CSEEYMK"/>
<evidence type="ECO:0000256" key="3">
    <source>
        <dbReference type="ARBA" id="ARBA00022528"/>
    </source>
</evidence>
<dbReference type="InterPro" id="IPR033690">
    <property type="entry name" value="Adenylat_kinase_CS"/>
</dbReference>
<dbReference type="InterPro" id="IPR000850">
    <property type="entry name" value="Adenylat/UMP-CMP_kin"/>
</dbReference>
<dbReference type="EC" id="2.7.4.3" evidence="2"/>
<name>A0A8T2U1P2_CERRI</name>
<evidence type="ECO:0000256" key="6">
    <source>
        <dbReference type="ARBA" id="ARBA00022777"/>
    </source>
</evidence>
<proteinExistence type="inferred from homology"/>
<comment type="caution">
    <text evidence="8">The sequence shown here is derived from an EMBL/GenBank/DDBJ whole genome shotgun (WGS) entry which is preliminary data.</text>
</comment>
<evidence type="ECO:0000313" key="9">
    <source>
        <dbReference type="Proteomes" id="UP000825935"/>
    </source>
</evidence>
<organism evidence="8 9">
    <name type="scientific">Ceratopteris richardii</name>
    <name type="common">Triangle waterfern</name>
    <dbReference type="NCBI Taxonomy" id="49495"/>
    <lineage>
        <taxon>Eukaryota</taxon>
        <taxon>Viridiplantae</taxon>
        <taxon>Streptophyta</taxon>
        <taxon>Embryophyta</taxon>
        <taxon>Tracheophyta</taxon>
        <taxon>Polypodiopsida</taxon>
        <taxon>Polypodiidae</taxon>
        <taxon>Polypodiales</taxon>
        <taxon>Pteridineae</taxon>
        <taxon>Pteridaceae</taxon>
        <taxon>Parkerioideae</taxon>
        <taxon>Ceratopteris</taxon>
    </lineage>
</organism>
<dbReference type="EMBL" id="CM035415">
    <property type="protein sequence ID" value="KAH7427575.1"/>
    <property type="molecule type" value="Genomic_DNA"/>
</dbReference>
<keyword evidence="9" id="KW-1185">Reference proteome</keyword>
<comment type="similarity">
    <text evidence="1 7">Belongs to the adenylate kinase family.</text>
</comment>
<keyword evidence="6 7" id="KW-0418">Kinase</keyword>
<sequence>MTALRHTRKLCSTLLSNGKQQFQKAYSSAAAMRVQDFDYWELPLPVLQDTHGQKTGRGPQWIFLGSRGVKKATYAGRLAKLLNVPHISMGSLLREEALLSTPLSKEIGSMIRQGMLVPDDVIFSILSKSLEQKIEFEESGFVLDGFPRNIHQAEILDQVAEIDLVVNMKLRDGVIARHIDRSISSECGCPVDTKQVESQCCPKLKAVATIDSTMSRTSILRRQQLLSSQPVEQYYRKQGKLLDFEVSGGIVQTWPRLLSALRLEDSETAMQELPV</sequence>
<dbReference type="GO" id="GO:0004017">
    <property type="term" value="F:AMP kinase activity"/>
    <property type="evidence" value="ECO:0007669"/>
    <property type="project" value="UniProtKB-EC"/>
</dbReference>
<evidence type="ECO:0000256" key="7">
    <source>
        <dbReference type="RuleBase" id="RU003330"/>
    </source>
</evidence>
<dbReference type="PRINTS" id="PR00094">
    <property type="entry name" value="ADENYLTKNASE"/>
</dbReference>
<evidence type="ECO:0000256" key="4">
    <source>
        <dbReference type="ARBA" id="ARBA00022679"/>
    </source>
</evidence>
<dbReference type="Pfam" id="PF00406">
    <property type="entry name" value="ADK"/>
    <property type="match status" value="1"/>
</dbReference>
<dbReference type="GO" id="GO:0005524">
    <property type="term" value="F:ATP binding"/>
    <property type="evidence" value="ECO:0007669"/>
    <property type="project" value="InterPro"/>
</dbReference>
<dbReference type="InterPro" id="IPR027417">
    <property type="entry name" value="P-loop_NTPase"/>
</dbReference>